<keyword evidence="2" id="KW-0812">Transmembrane</keyword>
<comment type="caution">
    <text evidence="7">The sequence shown here is derived from an EMBL/GenBank/DDBJ whole genome shotgun (WGS) entry which is preliminary data.</text>
</comment>
<evidence type="ECO:0000256" key="6">
    <source>
        <dbReference type="ARBA" id="ARBA00023180"/>
    </source>
</evidence>
<keyword evidence="3" id="KW-0732">Signal</keyword>
<comment type="subcellular location">
    <subcellularLocation>
        <location evidence="1">Membrane</location>
        <topology evidence="1">Single-pass type I membrane protein</topology>
    </subcellularLocation>
</comment>
<evidence type="ECO:0000313" key="7">
    <source>
        <dbReference type="EMBL" id="PIN14833.1"/>
    </source>
</evidence>
<evidence type="ECO:0000256" key="1">
    <source>
        <dbReference type="ARBA" id="ARBA00004479"/>
    </source>
</evidence>
<protein>
    <submittedName>
        <fullName evidence="7">Non-specific serine/threonine protein kinase</fullName>
        <ecNumber evidence="7">2.7.11.1</ecNumber>
    </submittedName>
</protein>
<evidence type="ECO:0000256" key="4">
    <source>
        <dbReference type="ARBA" id="ARBA00022989"/>
    </source>
</evidence>
<dbReference type="InterPro" id="IPR001611">
    <property type="entry name" value="Leu-rich_rpt"/>
</dbReference>
<sequence>MWKGNGVKYVNNMTLMKLINLSSDNLVGEIRSEITKLVGLVGLNFSINDNLSGSIPQYIDHMNSLNFSRNQLTGSIPTSLSELSFLGVLNLSHNNLSARIPSSNKLLTFNELSYMLN</sequence>
<gene>
    <name evidence="7" type="ORF">CDL12_12531</name>
</gene>
<dbReference type="PROSITE" id="PS51450">
    <property type="entry name" value="LRR"/>
    <property type="match status" value="1"/>
</dbReference>
<proteinExistence type="predicted"/>
<keyword evidence="4" id="KW-1133">Transmembrane helix</keyword>
<dbReference type="AlphaFoldDB" id="A0A2G9HBI6"/>
<evidence type="ECO:0000256" key="2">
    <source>
        <dbReference type="ARBA" id="ARBA00022692"/>
    </source>
</evidence>
<keyword evidence="5" id="KW-0472">Membrane</keyword>
<dbReference type="InterPro" id="IPR046956">
    <property type="entry name" value="RLP23-like"/>
</dbReference>
<reference evidence="8" key="1">
    <citation type="journal article" date="2018" name="Gigascience">
        <title>Genome assembly of the Pink Ipe (Handroanthus impetiginosus, Bignoniaceae), a highly valued, ecologically keystone Neotropical timber forest tree.</title>
        <authorList>
            <person name="Silva-Junior O.B."/>
            <person name="Grattapaglia D."/>
            <person name="Novaes E."/>
            <person name="Collevatti R.G."/>
        </authorList>
    </citation>
    <scope>NUCLEOTIDE SEQUENCE [LARGE SCALE GENOMIC DNA]</scope>
    <source>
        <strain evidence="8">cv. UFG-1</strain>
    </source>
</reference>
<name>A0A2G9HBI6_9LAMI</name>
<dbReference type="InterPro" id="IPR032675">
    <property type="entry name" value="LRR_dom_sf"/>
</dbReference>
<dbReference type="EC" id="2.7.11.1" evidence="7"/>
<evidence type="ECO:0000256" key="5">
    <source>
        <dbReference type="ARBA" id="ARBA00023136"/>
    </source>
</evidence>
<dbReference type="GO" id="GO:0016020">
    <property type="term" value="C:membrane"/>
    <property type="evidence" value="ECO:0007669"/>
    <property type="project" value="UniProtKB-SubCell"/>
</dbReference>
<dbReference type="OrthoDB" id="1748906at2759"/>
<dbReference type="Gene3D" id="3.80.10.10">
    <property type="entry name" value="Ribonuclease Inhibitor"/>
    <property type="match status" value="1"/>
</dbReference>
<accession>A0A2G9HBI6</accession>
<keyword evidence="7" id="KW-0808">Transferase</keyword>
<dbReference type="PANTHER" id="PTHR48063:SF98">
    <property type="entry name" value="LRR RECEPTOR-LIKE SERINE_THREONINE-PROTEIN KINASE FLS2"/>
    <property type="match status" value="1"/>
</dbReference>
<dbReference type="Pfam" id="PF00560">
    <property type="entry name" value="LRR_1"/>
    <property type="match status" value="2"/>
</dbReference>
<keyword evidence="7" id="KW-0418">Kinase</keyword>
<keyword evidence="6" id="KW-0325">Glycoprotein</keyword>
<keyword evidence="7" id="KW-0723">Serine/threonine-protein kinase</keyword>
<dbReference type="PANTHER" id="PTHR48063">
    <property type="entry name" value="LRR RECEPTOR-LIKE KINASE"/>
    <property type="match status" value="1"/>
</dbReference>
<keyword evidence="8" id="KW-1185">Reference proteome</keyword>
<dbReference type="STRING" id="429701.A0A2G9HBI6"/>
<dbReference type="EMBL" id="NKXS01002199">
    <property type="protein sequence ID" value="PIN14833.1"/>
    <property type="molecule type" value="Genomic_DNA"/>
</dbReference>
<organism evidence="7 8">
    <name type="scientific">Handroanthus impetiginosus</name>
    <dbReference type="NCBI Taxonomy" id="429701"/>
    <lineage>
        <taxon>Eukaryota</taxon>
        <taxon>Viridiplantae</taxon>
        <taxon>Streptophyta</taxon>
        <taxon>Embryophyta</taxon>
        <taxon>Tracheophyta</taxon>
        <taxon>Spermatophyta</taxon>
        <taxon>Magnoliopsida</taxon>
        <taxon>eudicotyledons</taxon>
        <taxon>Gunneridae</taxon>
        <taxon>Pentapetalae</taxon>
        <taxon>asterids</taxon>
        <taxon>lamiids</taxon>
        <taxon>Lamiales</taxon>
        <taxon>Bignoniaceae</taxon>
        <taxon>Crescentiina</taxon>
        <taxon>Tabebuia alliance</taxon>
        <taxon>Handroanthus</taxon>
    </lineage>
</organism>
<evidence type="ECO:0000313" key="8">
    <source>
        <dbReference type="Proteomes" id="UP000231279"/>
    </source>
</evidence>
<dbReference type="Proteomes" id="UP000231279">
    <property type="component" value="Unassembled WGS sequence"/>
</dbReference>
<dbReference type="SUPFAM" id="SSF52058">
    <property type="entry name" value="L domain-like"/>
    <property type="match status" value="1"/>
</dbReference>
<dbReference type="GO" id="GO:0004674">
    <property type="term" value="F:protein serine/threonine kinase activity"/>
    <property type="evidence" value="ECO:0007669"/>
    <property type="project" value="UniProtKB-KW"/>
</dbReference>
<evidence type="ECO:0000256" key="3">
    <source>
        <dbReference type="ARBA" id="ARBA00022729"/>
    </source>
</evidence>